<gene>
    <name evidence="1" type="ORF">AO353_24610</name>
</gene>
<dbReference type="AlphaFoldDB" id="A0A0N9VYU9"/>
<organism evidence="1 2">
    <name type="scientific">Pseudomonas fluorescens</name>
    <dbReference type="NCBI Taxonomy" id="294"/>
    <lineage>
        <taxon>Bacteria</taxon>
        <taxon>Pseudomonadati</taxon>
        <taxon>Pseudomonadota</taxon>
        <taxon>Gammaproteobacteria</taxon>
        <taxon>Pseudomonadales</taxon>
        <taxon>Pseudomonadaceae</taxon>
        <taxon>Pseudomonas</taxon>
    </lineage>
</organism>
<dbReference type="RefSeq" id="WP_054597297.1">
    <property type="nucleotide sequence ID" value="NZ_CP012830.1"/>
</dbReference>
<evidence type="ECO:0000313" key="1">
    <source>
        <dbReference type="EMBL" id="ALI04091.1"/>
    </source>
</evidence>
<reference evidence="2" key="1">
    <citation type="submission" date="2015-09" db="EMBL/GenBank/DDBJ databases">
        <title>Whole genome sequence of Pseudomonas fluorescens FW300-N2E3.</title>
        <authorList>
            <person name="Ray J."/>
            <person name="Melnyk R."/>
            <person name="Deutschbauer A."/>
        </authorList>
    </citation>
    <scope>NUCLEOTIDE SEQUENCE [LARGE SCALE GENOMIC DNA]</scope>
    <source>
        <strain evidence="2">FW300-N2E3</strain>
    </source>
</reference>
<evidence type="ECO:0000313" key="2">
    <source>
        <dbReference type="Proteomes" id="UP000066487"/>
    </source>
</evidence>
<reference evidence="1 2" key="2">
    <citation type="journal article" date="2018" name="Nature">
        <title>Mutant phenotypes for thousands of bacterial genes of unknown function.</title>
        <authorList>
            <person name="Price M.N."/>
            <person name="Wetmore K.M."/>
            <person name="Waters R.J."/>
            <person name="Callaghan M."/>
            <person name="Ray J."/>
            <person name="Liu H."/>
            <person name="Kuehl J.V."/>
            <person name="Melnyk R.A."/>
            <person name="Lamson J.S."/>
            <person name="Suh Y."/>
            <person name="Carlson H.K."/>
            <person name="Esquivel Z."/>
            <person name="Sadeeshkumar H."/>
            <person name="Chakraborty R."/>
            <person name="Zane G.M."/>
            <person name="Rubin B.E."/>
            <person name="Wall J.D."/>
            <person name="Visel A."/>
            <person name="Bristow J."/>
            <person name="Blow M.J."/>
            <person name="Arkin A.P."/>
            <person name="Deutschbauer A.M."/>
        </authorList>
    </citation>
    <scope>NUCLEOTIDE SEQUENCE [LARGE SCALE GENOMIC DNA]</scope>
    <source>
        <strain evidence="1 2">FW300-N2E3</strain>
    </source>
</reference>
<name>A0A0N9VYU9_PSEFL</name>
<dbReference type="Proteomes" id="UP000066487">
    <property type="component" value="Chromosome"/>
</dbReference>
<sequence length="265" mass="29905">MALMIIDFGDGDISEIEIPEVNADDNVPNELRQMGDWLGEVAQDAAEYLSIAEQLQKSDWIENDQTRPLFKKLHEKSLDFRAIPFDGHIKEFYTWVEQPGVMARLPKGTKTLFDSSQDLKITHKAGMSSEEAKEFFANLTQEIICERNALPQENKLQQLLAFKQEIGALRAETNDRTAELITHGRAITEVYRSASTHRSLQSGLGTLLAPSLQPLYLEGDVLDSNSVEINYAVTLYPEHSLQRKITVHAKSKQGGRRTFEVGMTR</sequence>
<accession>A0A0N9VYU9</accession>
<proteinExistence type="predicted"/>
<protein>
    <submittedName>
        <fullName evidence="1">Uncharacterized protein</fullName>
    </submittedName>
</protein>
<dbReference type="OrthoDB" id="9871641at2"/>
<dbReference type="EMBL" id="CP012830">
    <property type="protein sequence ID" value="ALI04091.1"/>
    <property type="molecule type" value="Genomic_DNA"/>
</dbReference>